<name>A0A0B0IE10_9BACI</name>
<dbReference type="Proteomes" id="UP000030832">
    <property type="component" value="Unassembled WGS sequence"/>
</dbReference>
<dbReference type="eggNOG" id="ENOG5032S0Q">
    <property type="taxonomic scope" value="Bacteria"/>
</dbReference>
<dbReference type="EMBL" id="JRJU01000018">
    <property type="protein sequence ID" value="KHF39550.1"/>
    <property type="molecule type" value="Genomic_DNA"/>
</dbReference>
<evidence type="ECO:0000313" key="3">
    <source>
        <dbReference type="Proteomes" id="UP000030832"/>
    </source>
</evidence>
<evidence type="ECO:0000313" key="2">
    <source>
        <dbReference type="EMBL" id="KHF39550.1"/>
    </source>
</evidence>
<dbReference type="OrthoDB" id="1957909at2"/>
<evidence type="ECO:0000256" key="1">
    <source>
        <dbReference type="SAM" id="Coils"/>
    </source>
</evidence>
<dbReference type="Pfam" id="PF09548">
    <property type="entry name" value="Spore_III_AB"/>
    <property type="match status" value="1"/>
</dbReference>
<accession>A0A0B0IE10</accession>
<protein>
    <submittedName>
        <fullName evidence="2">Stage III sporulation protein SpoAB</fullName>
    </submittedName>
</protein>
<feature type="coiled-coil region" evidence="1">
    <location>
        <begin position="122"/>
        <end position="156"/>
    </location>
</feature>
<keyword evidence="3" id="KW-1185">Reference proteome</keyword>
<organism evidence="2 3">
    <name type="scientific">Halalkalibacter okhensis</name>
    <dbReference type="NCBI Taxonomy" id="333138"/>
    <lineage>
        <taxon>Bacteria</taxon>
        <taxon>Bacillati</taxon>
        <taxon>Bacillota</taxon>
        <taxon>Bacilli</taxon>
        <taxon>Bacillales</taxon>
        <taxon>Bacillaceae</taxon>
        <taxon>Halalkalibacter</taxon>
    </lineage>
</organism>
<comment type="caution">
    <text evidence="2">The sequence shown here is derived from an EMBL/GenBank/DDBJ whole genome shotgun (WGS) entry which is preliminary data.</text>
</comment>
<dbReference type="AlphaFoldDB" id="A0A0B0IE10"/>
<dbReference type="PIRSF" id="PIRSF021435">
    <property type="entry name" value="SpoIIIAB"/>
    <property type="match status" value="1"/>
</dbReference>
<reference evidence="2 3" key="1">
    <citation type="submission" date="2014-09" db="EMBL/GenBank/DDBJ databases">
        <title>Genome sequencing and annotation of Bacillus Okhensis strain Kh10-101T.</title>
        <authorList>
            <person name="Prakash J.S."/>
        </authorList>
    </citation>
    <scope>NUCLEOTIDE SEQUENCE [LARGE SCALE GENOMIC DNA]</scope>
    <source>
        <strain evidence="3">Kh10-101T</strain>
    </source>
</reference>
<sequence length="170" mass="19697">MKLFGAIIIILATTWVGFEGAKRLSDRPKQLRQLKVAIQSLEAEIMYGLTPLAEASAHIAKQMPSPISHFFERFSYRLKSKQETAFEAWEESLNETWGQTSMLDSEKEVMMQFGATLGQHDREQQQKQIKLTLSHLEREEQEAKERQHRYERMIKSLGFLTGLLIVILML</sequence>
<dbReference type="STRING" id="333138.LQ50_14950"/>
<dbReference type="NCBIfam" id="TIGR02833">
    <property type="entry name" value="spore_III_AB"/>
    <property type="match status" value="1"/>
</dbReference>
<dbReference type="RefSeq" id="WP_034630455.1">
    <property type="nucleotide sequence ID" value="NZ_JRJU01000018.1"/>
</dbReference>
<proteinExistence type="predicted"/>
<dbReference type="InterPro" id="IPR014198">
    <property type="entry name" value="Spore_III_AB"/>
</dbReference>
<gene>
    <name evidence="2" type="ORF">LQ50_14950</name>
</gene>
<keyword evidence="1" id="KW-0175">Coiled coil</keyword>